<dbReference type="Gene3D" id="3.30.1390.20">
    <property type="entry name" value="Ribosomal protein L30, ferredoxin-like fold domain"/>
    <property type="match status" value="1"/>
</dbReference>
<dbReference type="PANTHER" id="PTHR11524:SF58">
    <property type="entry name" value="IP16805P"/>
    <property type="match status" value="1"/>
</dbReference>
<dbReference type="InterPro" id="IPR039699">
    <property type="entry name" value="Ribosomal_uL30"/>
</dbReference>
<dbReference type="SUPFAM" id="SSF55129">
    <property type="entry name" value="Ribosomal protein L30p/L7e"/>
    <property type="match status" value="1"/>
</dbReference>
<dbReference type="Gene3D" id="1.10.15.30">
    <property type="match status" value="1"/>
</dbReference>
<dbReference type="GO" id="GO:0003735">
    <property type="term" value="F:structural constituent of ribosome"/>
    <property type="evidence" value="ECO:0007669"/>
    <property type="project" value="TreeGrafter"/>
</dbReference>
<dbReference type="GO" id="GO:0000463">
    <property type="term" value="P:maturation of LSU-rRNA from tricistronic rRNA transcript (SSU-rRNA, 5.8S rRNA, LSU-rRNA)"/>
    <property type="evidence" value="ECO:0007669"/>
    <property type="project" value="TreeGrafter"/>
</dbReference>
<dbReference type="AlphaFoldDB" id="U5EXV0"/>
<dbReference type="InterPro" id="IPR036919">
    <property type="entry name" value="Ribo_uL30_ferredoxin-like_sf"/>
</dbReference>
<dbReference type="EMBL" id="GANO01002352">
    <property type="protein sequence ID" value="JAB57519.1"/>
    <property type="molecule type" value="mRNA"/>
</dbReference>
<sequence length="251" mass="29052">MEKYTIPNKLPSKQVNILAQRKARIKRNVGANKPNTKSIKKKFKTFTKPEVIIANFRKAERDSMRMKRVIYDRNLNVDNVGEHQLALIFRHRGDFIPNKSIANILKALHINRKRMCALIRLTAEKKAMLKLVEPYVTWGFPNISTIRDLIYKYGVFKTVENNNEKHKIISISCNKQIEDRLGHLGIICLEDLLHEIITVGQNFDAVIKLFGCFKLKEPVGGYKNRKGLIFKKGGESGFRGEKINNFFKRLL</sequence>
<organism evidence="1">
    <name type="scientific">Corethrella appendiculata</name>
    <dbReference type="NCBI Taxonomy" id="1370023"/>
    <lineage>
        <taxon>Eukaryota</taxon>
        <taxon>Metazoa</taxon>
        <taxon>Ecdysozoa</taxon>
        <taxon>Arthropoda</taxon>
        <taxon>Hexapoda</taxon>
        <taxon>Insecta</taxon>
        <taxon>Pterygota</taxon>
        <taxon>Neoptera</taxon>
        <taxon>Endopterygota</taxon>
        <taxon>Diptera</taxon>
        <taxon>Nematocera</taxon>
        <taxon>Culicoidea</taxon>
        <taxon>Chaoboridae</taxon>
        <taxon>Corethrella</taxon>
    </lineage>
</organism>
<dbReference type="PANTHER" id="PTHR11524">
    <property type="entry name" value="60S RIBOSOMAL PROTEIN L7"/>
    <property type="match status" value="1"/>
</dbReference>
<reference evidence="1" key="1">
    <citation type="journal article" date="2014" name="Insect Biochem. Mol. Biol.">
        <title>An insight into the sialome of the frog biting fly, Corethrella appendiculata.</title>
        <authorList>
            <person name="Ribeiro J.M.C."/>
            <person name="Chagas A.C."/>
            <person name="Pham V.M."/>
            <person name="Lounibos L.P."/>
            <person name="Calvo E."/>
        </authorList>
    </citation>
    <scope>NUCLEOTIDE SEQUENCE</scope>
    <source>
        <tissue evidence="1">Salivary glands</tissue>
    </source>
</reference>
<evidence type="ECO:0000313" key="1">
    <source>
        <dbReference type="EMBL" id="JAB57519.1"/>
    </source>
</evidence>
<name>U5EXV0_9DIPT</name>
<accession>U5EXV0</accession>
<keyword evidence="1" id="KW-0687">Ribonucleoprotein</keyword>
<dbReference type="GO" id="GO:0003723">
    <property type="term" value="F:RNA binding"/>
    <property type="evidence" value="ECO:0007669"/>
    <property type="project" value="TreeGrafter"/>
</dbReference>
<dbReference type="CDD" id="cd01657">
    <property type="entry name" value="Ribosomal_L7_archeal_euk"/>
    <property type="match status" value="1"/>
</dbReference>
<dbReference type="InterPro" id="IPR035808">
    <property type="entry name" value="Ribosomal_uL30_euk_arc"/>
</dbReference>
<keyword evidence="1" id="KW-0689">Ribosomal protein</keyword>
<protein>
    <submittedName>
        <fullName evidence="1">Putative 60s ribosomal protein l7</fullName>
    </submittedName>
</protein>
<proteinExistence type="evidence at transcript level"/>
<dbReference type="GO" id="GO:0022625">
    <property type="term" value="C:cytosolic large ribosomal subunit"/>
    <property type="evidence" value="ECO:0007669"/>
    <property type="project" value="TreeGrafter"/>
</dbReference>